<dbReference type="GO" id="GO:0005634">
    <property type="term" value="C:nucleus"/>
    <property type="evidence" value="ECO:0007669"/>
    <property type="project" value="TreeGrafter"/>
</dbReference>
<dbReference type="GO" id="GO:0006879">
    <property type="term" value="P:intracellular iron ion homeostasis"/>
    <property type="evidence" value="ECO:0007669"/>
    <property type="project" value="TreeGrafter"/>
</dbReference>
<dbReference type="InterPro" id="IPR004480">
    <property type="entry name" value="Monothiol_GRX-rel"/>
</dbReference>
<dbReference type="CDD" id="cd03028">
    <property type="entry name" value="GRX_PICOT_like"/>
    <property type="match status" value="2"/>
</dbReference>
<dbReference type="FunFam" id="3.40.30.10:FF:000012">
    <property type="entry name" value="Monothiol glutaredoxin"/>
    <property type="match status" value="2"/>
</dbReference>
<evidence type="ECO:0000256" key="5">
    <source>
        <dbReference type="ARBA" id="ARBA00055846"/>
    </source>
</evidence>
<dbReference type="GO" id="GO:0005829">
    <property type="term" value="C:cytosol"/>
    <property type="evidence" value="ECO:0007669"/>
    <property type="project" value="TreeGrafter"/>
</dbReference>
<evidence type="ECO:0000259" key="6">
    <source>
        <dbReference type="PROSITE" id="PS51352"/>
    </source>
</evidence>
<dbReference type="GO" id="GO:0051537">
    <property type="term" value="F:2 iron, 2 sulfur cluster binding"/>
    <property type="evidence" value="ECO:0007669"/>
    <property type="project" value="TreeGrafter"/>
</dbReference>
<proteinExistence type="inferred from homology"/>
<keyword evidence="3" id="KW-0408">Iron</keyword>
<comment type="similarity">
    <text evidence="1">Belongs to the glutaredoxin family. Monothiol subfamily.</text>
</comment>
<evidence type="ECO:0000256" key="4">
    <source>
        <dbReference type="ARBA" id="ARBA00023014"/>
    </source>
</evidence>
<evidence type="ECO:0000313" key="8">
    <source>
        <dbReference type="Proteomes" id="UP001211907"/>
    </source>
</evidence>
<keyword evidence="2" id="KW-0479">Metal-binding</keyword>
<dbReference type="EMBL" id="JADGJH010000893">
    <property type="protein sequence ID" value="KAJ3121286.1"/>
    <property type="molecule type" value="Genomic_DNA"/>
</dbReference>
<dbReference type="PANTHER" id="PTHR10293">
    <property type="entry name" value="GLUTAREDOXIN FAMILY MEMBER"/>
    <property type="match status" value="1"/>
</dbReference>
<dbReference type="FunFam" id="3.40.30.10:FF:000092">
    <property type="entry name" value="Monothiol glutaredoxin"/>
    <property type="match status" value="1"/>
</dbReference>
<keyword evidence="8" id="KW-1185">Reference proteome</keyword>
<dbReference type="PROSITE" id="PS51352">
    <property type="entry name" value="THIOREDOXIN_2"/>
    <property type="match status" value="1"/>
</dbReference>
<dbReference type="Gene3D" id="3.40.30.10">
    <property type="entry name" value="Glutaredoxin"/>
    <property type="match status" value="3"/>
</dbReference>
<protein>
    <submittedName>
        <fullName evidence="7">Glutaredoxin 3</fullName>
    </submittedName>
</protein>
<dbReference type="InterPro" id="IPR036249">
    <property type="entry name" value="Thioredoxin-like_sf"/>
</dbReference>
<dbReference type="CDD" id="cd02984">
    <property type="entry name" value="TRX_PICOT"/>
    <property type="match status" value="1"/>
</dbReference>
<dbReference type="PROSITE" id="PS51354">
    <property type="entry name" value="GLUTAREDOXIN_2"/>
    <property type="match status" value="2"/>
</dbReference>
<evidence type="ECO:0000256" key="3">
    <source>
        <dbReference type="ARBA" id="ARBA00023004"/>
    </source>
</evidence>
<feature type="domain" description="Thioredoxin" evidence="6">
    <location>
        <begin position="290"/>
        <end position="408"/>
    </location>
</feature>
<dbReference type="GO" id="GO:0015036">
    <property type="term" value="F:disulfide oxidoreductase activity"/>
    <property type="evidence" value="ECO:0007669"/>
    <property type="project" value="UniProtKB-ARBA"/>
</dbReference>
<gene>
    <name evidence="7" type="primary">GLRX3</name>
    <name evidence="7" type="ORF">HK100_012441</name>
</gene>
<dbReference type="InterPro" id="IPR013766">
    <property type="entry name" value="Thioredoxin_domain"/>
</dbReference>
<evidence type="ECO:0000256" key="1">
    <source>
        <dbReference type="ARBA" id="ARBA00009630"/>
    </source>
</evidence>
<dbReference type="Proteomes" id="UP001211907">
    <property type="component" value="Unassembled WGS sequence"/>
</dbReference>
<dbReference type="SUPFAM" id="SSF52833">
    <property type="entry name" value="Thioredoxin-like"/>
    <property type="match status" value="3"/>
</dbReference>
<dbReference type="InterPro" id="IPR033658">
    <property type="entry name" value="GRX_PICOT-like"/>
</dbReference>
<comment type="caution">
    <text evidence="7">The sequence shown here is derived from an EMBL/GenBank/DDBJ whole genome shotgun (WGS) entry which is preliminary data.</text>
</comment>
<organism evidence="7 8">
    <name type="scientific">Physocladia obscura</name>
    <dbReference type="NCBI Taxonomy" id="109957"/>
    <lineage>
        <taxon>Eukaryota</taxon>
        <taxon>Fungi</taxon>
        <taxon>Fungi incertae sedis</taxon>
        <taxon>Chytridiomycota</taxon>
        <taxon>Chytridiomycota incertae sedis</taxon>
        <taxon>Chytridiomycetes</taxon>
        <taxon>Chytridiales</taxon>
        <taxon>Chytriomycetaceae</taxon>
        <taxon>Physocladia</taxon>
    </lineage>
</organism>
<dbReference type="PANTHER" id="PTHR10293:SF73">
    <property type="entry name" value="GLUTAREDOXIN-3"/>
    <property type="match status" value="1"/>
</dbReference>
<comment type="function">
    <text evidence="5">Monothiol glutaredoxin involved in the biogenesis of iron-sulfur clusters. Binds one iron-sulfur cluster per dimer. The iron-sulfur cluster is bound between subunits, and is complexed by a bound glutathione and a cysteine residue from each subunit.</text>
</comment>
<dbReference type="InterPro" id="IPR002109">
    <property type="entry name" value="Glutaredoxin"/>
</dbReference>
<dbReference type="GO" id="GO:0046872">
    <property type="term" value="F:metal ion binding"/>
    <property type="evidence" value="ECO:0007669"/>
    <property type="project" value="UniProtKB-KW"/>
</dbReference>
<reference evidence="7" key="1">
    <citation type="submission" date="2020-05" db="EMBL/GenBank/DDBJ databases">
        <title>Phylogenomic resolution of chytrid fungi.</title>
        <authorList>
            <person name="Stajich J.E."/>
            <person name="Amses K."/>
            <person name="Simmons R."/>
            <person name="Seto K."/>
            <person name="Myers J."/>
            <person name="Bonds A."/>
            <person name="Quandt C.A."/>
            <person name="Barry K."/>
            <person name="Liu P."/>
            <person name="Grigoriev I."/>
            <person name="Longcore J.E."/>
            <person name="James T.Y."/>
        </authorList>
    </citation>
    <scope>NUCLEOTIDE SEQUENCE</scope>
    <source>
        <strain evidence="7">JEL0513</strain>
    </source>
</reference>
<dbReference type="Pfam" id="PF00085">
    <property type="entry name" value="Thioredoxin"/>
    <property type="match status" value="1"/>
</dbReference>
<sequence length="628" mass="71093">MPKTPSQKSLFSTLHIDNYQEVLSNLSSLSIQDSKRFVTSSSSEIKISLDSQQHARVERLHSIFKSVHKNFKSLEIAIQFLTLQNYPEYEILRWELISLAYTVELCVAYEKEFLKRGQALAESKPEIQMRLQQESSKSDIINSQVEQQQHAIIVLPPHSICPKTNMWTWEISPPTPPRVLVFPQDIVSASPDLLMLSEHGEVFAELWKAYKRSNADLDEAENLHSLIEALTLPPEFSLPPSAERYEILSRIVSLSKDTSNSEFEKKLITRLFCSNNIDNATDGGFQIFLLKMSVTNEHTTKSNVANIISDEQFQHLAGPDSQRTTIANFFADWAEQCKDMNEVFNELSNKFPKLQFIKVEAEEFPDISESLEIAAVPTFLVLKAGEILERLEGANAPLLLATVEKYTKLTDSQKLITEQTTAALTPEQLNNRLKTLINSNKVMVFLKGTPAEPRCGFSRQVVELLTEQRTTYGSFNILADDTVRSALKEYSNWPTYPQIYVDGELIGGLDILKEMIASGDFQKIAPPEDDINARLKELINKASVVLFMKGNPDAPRCGFSRQIVALLREQSVKFDYFDILEDDEVRQNLKVFSNWPTYPQLYSKGELLGGLDIVKEMIESGDFASALD</sequence>
<dbReference type="Pfam" id="PF00462">
    <property type="entry name" value="Glutaredoxin"/>
    <property type="match status" value="2"/>
</dbReference>
<evidence type="ECO:0000313" key="7">
    <source>
        <dbReference type="EMBL" id="KAJ3121286.1"/>
    </source>
</evidence>
<evidence type="ECO:0000256" key="2">
    <source>
        <dbReference type="ARBA" id="ARBA00022723"/>
    </source>
</evidence>
<accession>A0AAD5SZQ9</accession>
<keyword evidence="4" id="KW-0411">Iron-sulfur</keyword>
<dbReference type="AlphaFoldDB" id="A0AAD5SZQ9"/>
<name>A0AAD5SZQ9_9FUNG</name>
<dbReference type="NCBIfam" id="TIGR00365">
    <property type="entry name" value="Grx4 family monothiol glutaredoxin"/>
    <property type="match status" value="1"/>
</dbReference>